<dbReference type="NCBIfam" id="TIGR03062">
    <property type="entry name" value="pip_yhgE_Cterm"/>
    <property type="match status" value="1"/>
</dbReference>
<dbReference type="Gene3D" id="3.40.1710.10">
    <property type="entry name" value="abc type-2 transporter like domain"/>
    <property type="match status" value="1"/>
</dbReference>
<evidence type="ECO:0000256" key="4">
    <source>
        <dbReference type="ARBA" id="ARBA00023136"/>
    </source>
</evidence>
<dbReference type="GO" id="GO:0140359">
    <property type="term" value="F:ABC-type transporter activity"/>
    <property type="evidence" value="ECO:0007669"/>
    <property type="project" value="InterPro"/>
</dbReference>
<dbReference type="NCBIfam" id="TIGR03057">
    <property type="entry name" value="xxxLxxG_by_4"/>
    <property type="match status" value="6"/>
</dbReference>
<sequence>MFSLPWLELSRFKRHTITRLAMIVIIVIPSIYGGLYLASNWNPTDHLDKLQAAVVNEDTGAEKPDSDGEKLNAGNELVDEITPKGEGGFDWQETSQEEADEGLAEGKYFAVLEIPSDFSEMLVSTGGDDPEQAGLRLRTDDAHNFIVGQLAGTILSEIKSGLSETTTAEYVTQVYLGFNDIHSETEKAADGASELHDGAGQLHDGTGELVDGTTKLDKGVGTLQTGLIDLDKGAGELKKGSGDLADGASDLKKGTAEAKDGSKKLADGAGQVADGTSELRDTADEATKKAEDVKSKADDVVDGARPKLERAEGDFDDARTTVRGDMDDRIKRLQKDYPDDPNVKKLAEDADSLGEDLDSAHKRASDAKDEAKSLEDKLTDAVDGVMDKIRTADKKIGQLDDGAQKVATGADDLHSGLIKLDAGAGKLAKGAGDLHDGAVQLKDGTAKAKDGAGDLKDGSAQLVDGSKELDKGAGKLDDGSGELADGLEKGLEQIPTYDKKDRENRSDVVAVPVDADKVKDNAVDAYGEGLSAFFVSLALWIGGMITYMVINAIPYRALFSSASSSRIAWAGYVPGLLFGIAQVAVLYAILTFALDFSAGAWVWTLLFSILVAACFHSVHQLCVAALGGVGRLIALVLLMLQIASAGGTYPVQTAPTIFQIISPFLPMTHAVNGLRTLVAGGDMFIAAQAAVVLLLMTGICLVATTVVCSRKRMVTLTQLHPSLQL</sequence>
<evidence type="ECO:0000256" key="1">
    <source>
        <dbReference type="ARBA" id="ARBA00004141"/>
    </source>
</evidence>
<dbReference type="PATRIC" id="fig|1703.6.peg.3371"/>
<evidence type="ECO:0000259" key="7">
    <source>
        <dbReference type="Pfam" id="PF12698"/>
    </source>
</evidence>
<dbReference type="Proteomes" id="UP000031488">
    <property type="component" value="Unassembled WGS sequence"/>
</dbReference>
<dbReference type="OrthoDB" id="9811483at2"/>
<evidence type="ECO:0000313" key="9">
    <source>
        <dbReference type="Proteomes" id="UP000031488"/>
    </source>
</evidence>
<dbReference type="AlphaFoldDB" id="A0A0B8ZYG2"/>
<dbReference type="InterPro" id="IPR017500">
    <property type="entry name" value="Phage_infect_YhgE_N"/>
</dbReference>
<dbReference type="STRING" id="1703.BLSMQ_3490"/>
<feature type="region of interest" description="Disordered" evidence="5">
    <location>
        <begin position="286"/>
        <end position="320"/>
    </location>
</feature>
<dbReference type="NCBIfam" id="TIGR03061">
    <property type="entry name" value="pip_yhgE_Nterm"/>
    <property type="match status" value="1"/>
</dbReference>
<feature type="transmembrane region" description="Helical" evidence="6">
    <location>
        <begin position="530"/>
        <end position="555"/>
    </location>
</feature>
<dbReference type="Gene3D" id="1.10.287.950">
    <property type="entry name" value="Methyl-accepting chemotaxis protein"/>
    <property type="match status" value="2"/>
</dbReference>
<feature type="transmembrane region" description="Helical" evidence="6">
    <location>
        <begin position="567"/>
        <end position="590"/>
    </location>
</feature>
<organism evidence="8 9">
    <name type="scientific">Brevibacterium linens</name>
    <dbReference type="NCBI Taxonomy" id="1703"/>
    <lineage>
        <taxon>Bacteria</taxon>
        <taxon>Bacillati</taxon>
        <taxon>Actinomycetota</taxon>
        <taxon>Actinomycetes</taxon>
        <taxon>Micrococcales</taxon>
        <taxon>Brevibacteriaceae</taxon>
        <taxon>Brevibacterium</taxon>
    </lineage>
</organism>
<feature type="transmembrane region" description="Helical" evidence="6">
    <location>
        <begin position="20"/>
        <end position="38"/>
    </location>
</feature>
<comment type="caution">
    <text evidence="8">The sequence shown here is derived from an EMBL/GenBank/DDBJ whole genome shotgun (WGS) entry which is preliminary data.</text>
</comment>
<keyword evidence="9" id="KW-1185">Reference proteome</keyword>
<dbReference type="PANTHER" id="PTHR43077:SF5">
    <property type="entry name" value="PHAGE INFECTION PROTEIN"/>
    <property type="match status" value="1"/>
</dbReference>
<evidence type="ECO:0000256" key="3">
    <source>
        <dbReference type="ARBA" id="ARBA00022989"/>
    </source>
</evidence>
<keyword evidence="2 6" id="KW-0812">Transmembrane</keyword>
<dbReference type="InterPro" id="IPR017501">
    <property type="entry name" value="Phage_infect_YhgE_C"/>
</dbReference>
<comment type="subcellular location">
    <subcellularLocation>
        <location evidence="1">Membrane</location>
        <topology evidence="1">Multi-pass membrane protein</topology>
    </subcellularLocation>
</comment>
<evidence type="ECO:0000256" key="2">
    <source>
        <dbReference type="ARBA" id="ARBA00022692"/>
    </source>
</evidence>
<feature type="transmembrane region" description="Helical" evidence="6">
    <location>
        <begin position="683"/>
        <end position="708"/>
    </location>
</feature>
<dbReference type="InterPro" id="IPR023908">
    <property type="entry name" value="xxxLxxG_rpt"/>
</dbReference>
<dbReference type="InterPro" id="IPR013525">
    <property type="entry name" value="ABC2_TM"/>
</dbReference>
<proteinExistence type="predicted"/>
<evidence type="ECO:0000313" key="8">
    <source>
        <dbReference type="EMBL" id="KHS51336.1"/>
    </source>
</evidence>
<name>A0A0B8ZYG2_BRELN</name>
<feature type="compositionally biased region" description="Basic and acidic residues" evidence="5">
    <location>
        <begin position="333"/>
        <end position="348"/>
    </location>
</feature>
<dbReference type="PANTHER" id="PTHR43077">
    <property type="entry name" value="TRANSPORT PERMEASE YVFS-RELATED"/>
    <property type="match status" value="1"/>
</dbReference>
<feature type="domain" description="ABC-2 type transporter transmembrane" evidence="7">
    <location>
        <begin position="509"/>
        <end position="704"/>
    </location>
</feature>
<evidence type="ECO:0000256" key="5">
    <source>
        <dbReference type="SAM" id="MobiDB-lite"/>
    </source>
</evidence>
<keyword evidence="3 6" id="KW-1133">Transmembrane helix</keyword>
<feature type="transmembrane region" description="Helical" evidence="6">
    <location>
        <begin position="622"/>
        <end position="643"/>
    </location>
</feature>
<dbReference type="GO" id="GO:0016020">
    <property type="term" value="C:membrane"/>
    <property type="evidence" value="ECO:0007669"/>
    <property type="project" value="UniProtKB-SubCell"/>
</dbReference>
<accession>A0A0B8ZYG2</accession>
<dbReference type="Pfam" id="PF12698">
    <property type="entry name" value="ABC2_membrane_3"/>
    <property type="match status" value="1"/>
</dbReference>
<protein>
    <submittedName>
        <fullName evidence="8">YhgE/Pip C-terminal domain protein</fullName>
    </submittedName>
</protein>
<reference evidence="8 9" key="1">
    <citation type="submission" date="2014-11" db="EMBL/GenBank/DDBJ databases">
        <title>Draft Genome Sequence of Brevibacterium linens AE038-8.</title>
        <authorList>
            <person name="Maizel D."/>
            <person name="Utturkar S.M."/>
            <person name="Brown S.D."/>
            <person name="Ferrero M."/>
            <person name="Rosen B.P."/>
        </authorList>
    </citation>
    <scope>NUCLEOTIDE SEQUENCE [LARGE SCALE GENOMIC DNA]</scope>
    <source>
        <strain evidence="8 9">AE038-8</strain>
    </source>
</reference>
<dbReference type="InterPro" id="IPR051328">
    <property type="entry name" value="T7SS_ABC-Transporter"/>
</dbReference>
<evidence type="ECO:0000256" key="6">
    <source>
        <dbReference type="SAM" id="Phobius"/>
    </source>
</evidence>
<feature type="region of interest" description="Disordered" evidence="5">
    <location>
        <begin position="333"/>
        <end position="375"/>
    </location>
</feature>
<keyword evidence="4 6" id="KW-0472">Membrane</keyword>
<dbReference type="RefSeq" id="WP_039212156.1">
    <property type="nucleotide sequence ID" value="NZ_JTJZ01000022.1"/>
</dbReference>
<feature type="transmembrane region" description="Helical" evidence="6">
    <location>
        <begin position="596"/>
        <end position="615"/>
    </location>
</feature>
<feature type="compositionally biased region" description="Basic and acidic residues" evidence="5">
    <location>
        <begin position="358"/>
        <end position="375"/>
    </location>
</feature>
<gene>
    <name evidence="8" type="ORF">AE0388_3408</name>
</gene>
<dbReference type="EMBL" id="JTJZ01000022">
    <property type="protein sequence ID" value="KHS51336.1"/>
    <property type="molecule type" value="Genomic_DNA"/>
</dbReference>